<evidence type="ECO:0000313" key="3">
    <source>
        <dbReference type="Proteomes" id="UP000265618"/>
    </source>
</evidence>
<reference evidence="2 3" key="1">
    <citation type="journal article" date="2018" name="PLoS ONE">
        <title>The draft genome of Kipferlia bialata reveals reductive genome evolution in fornicate parasites.</title>
        <authorList>
            <person name="Tanifuji G."/>
            <person name="Takabayashi S."/>
            <person name="Kume K."/>
            <person name="Takagi M."/>
            <person name="Nakayama T."/>
            <person name="Kamikawa R."/>
            <person name="Inagaki Y."/>
            <person name="Hashimoto T."/>
        </authorList>
    </citation>
    <scope>NUCLEOTIDE SEQUENCE [LARGE SCALE GENOMIC DNA]</scope>
    <source>
        <strain evidence="2">NY0173</strain>
    </source>
</reference>
<keyword evidence="3" id="KW-1185">Reference proteome</keyword>
<feature type="compositionally biased region" description="Basic and acidic residues" evidence="1">
    <location>
        <begin position="77"/>
        <end position="86"/>
    </location>
</feature>
<dbReference type="AlphaFoldDB" id="A0A9K3CR91"/>
<sequence>MNNTTQPKAENGFQEPDEEDGKVFKNVALRETMDLLAHRHDRSLRWDDQAGAALNEVMEDFISSSLTFVEQMYDAQDQERTGKEQGTRTSTQHPSVTDMKEFFEEFYNIRLPDQT</sequence>
<gene>
    <name evidence="2" type="ORF">KIPB_001763</name>
</gene>
<dbReference type="EMBL" id="BDIP01000263">
    <property type="protein sequence ID" value="GIQ80888.1"/>
    <property type="molecule type" value="Genomic_DNA"/>
</dbReference>
<evidence type="ECO:0000256" key="1">
    <source>
        <dbReference type="SAM" id="MobiDB-lite"/>
    </source>
</evidence>
<organism evidence="2 3">
    <name type="scientific">Kipferlia bialata</name>
    <dbReference type="NCBI Taxonomy" id="797122"/>
    <lineage>
        <taxon>Eukaryota</taxon>
        <taxon>Metamonada</taxon>
        <taxon>Carpediemonas-like organisms</taxon>
        <taxon>Kipferlia</taxon>
    </lineage>
</organism>
<protein>
    <submittedName>
        <fullName evidence="2">Uncharacterized protein</fullName>
    </submittedName>
</protein>
<dbReference type="Proteomes" id="UP000265618">
    <property type="component" value="Unassembled WGS sequence"/>
</dbReference>
<proteinExistence type="predicted"/>
<evidence type="ECO:0000313" key="2">
    <source>
        <dbReference type="EMBL" id="GIQ80888.1"/>
    </source>
</evidence>
<comment type="caution">
    <text evidence="2">The sequence shown here is derived from an EMBL/GenBank/DDBJ whole genome shotgun (WGS) entry which is preliminary data.</text>
</comment>
<feature type="region of interest" description="Disordered" evidence="1">
    <location>
        <begin position="76"/>
        <end position="97"/>
    </location>
</feature>
<name>A0A9K3CR91_9EUKA</name>
<feature type="region of interest" description="Disordered" evidence="1">
    <location>
        <begin position="1"/>
        <end position="22"/>
    </location>
</feature>
<accession>A0A9K3CR91</accession>